<evidence type="ECO:0000256" key="1">
    <source>
        <dbReference type="ARBA" id="ARBA00006484"/>
    </source>
</evidence>
<dbReference type="EMBL" id="CP104003">
    <property type="protein sequence ID" value="UWM55400.1"/>
    <property type="molecule type" value="Genomic_DNA"/>
</dbReference>
<dbReference type="Proteomes" id="UP001057580">
    <property type="component" value="Chromosome"/>
</dbReference>
<comment type="similarity">
    <text evidence="1">Belongs to the short-chain dehydrogenases/reductases (SDR) family.</text>
</comment>
<dbReference type="KEGG" id="ssai:N0B31_03730"/>
<accession>A0A9E7R3Z3</accession>
<organism evidence="2 3">
    <name type="scientific">Salinirubellus salinus</name>
    <dbReference type="NCBI Taxonomy" id="1364945"/>
    <lineage>
        <taxon>Archaea</taxon>
        <taxon>Methanobacteriati</taxon>
        <taxon>Methanobacteriota</taxon>
        <taxon>Stenosarchaea group</taxon>
        <taxon>Halobacteria</taxon>
        <taxon>Halobacteriales</taxon>
        <taxon>Natronomonadaceae</taxon>
        <taxon>Salinirubellus</taxon>
    </lineage>
</organism>
<sequence length="290" mass="31020">MADMTVEEVMDRYGPSEVRVEDILRPTDPNFEPETVALVTGAASGIGWATALALAANGLSVVGMDLDTEGVESVRERAEALDAEGRIVPFEGDLLSESDCAAAVERAGEAGELRYLANVAGLQHIDDIREYPTEQWDHIHGVMLRAPLLLTKHAWPHFEAAGGGVVGNMCSVHGHIVTGGKVAYNTAKFGLRGLTASVAAEGAGRIRSFSVSTGWVKTALVAKQLPETAARRGTSVEEVVRNVSLGHTRLKELLEPIEVGNLFVFGFSEHARHLNGGDLLWDGGMKHTYA</sequence>
<dbReference type="GO" id="GO:0032787">
    <property type="term" value="P:monocarboxylic acid metabolic process"/>
    <property type="evidence" value="ECO:0007669"/>
    <property type="project" value="UniProtKB-ARBA"/>
</dbReference>
<dbReference type="PRINTS" id="PR00081">
    <property type="entry name" value="GDHRDH"/>
</dbReference>
<dbReference type="PRINTS" id="PR00080">
    <property type="entry name" value="SDRFAMILY"/>
</dbReference>
<dbReference type="InterPro" id="IPR020904">
    <property type="entry name" value="Sc_DH/Rdtase_CS"/>
</dbReference>
<evidence type="ECO:0000313" key="3">
    <source>
        <dbReference type="Proteomes" id="UP001057580"/>
    </source>
</evidence>
<dbReference type="PANTHER" id="PTHR42879:SF2">
    <property type="entry name" value="3-OXOACYL-[ACYL-CARRIER-PROTEIN] REDUCTASE FABG"/>
    <property type="match status" value="1"/>
</dbReference>
<proteinExistence type="inferred from homology"/>
<dbReference type="PANTHER" id="PTHR42879">
    <property type="entry name" value="3-OXOACYL-(ACYL-CARRIER-PROTEIN) REDUCTASE"/>
    <property type="match status" value="1"/>
</dbReference>
<reference evidence="2" key="1">
    <citation type="submission" date="2022-09" db="EMBL/GenBank/DDBJ databases">
        <title>Diverse halophilic archaea isolated from saline environments.</title>
        <authorList>
            <person name="Cui H.-L."/>
        </authorList>
    </citation>
    <scope>NUCLEOTIDE SEQUENCE</scope>
    <source>
        <strain evidence="2">ZS-35-S2</strain>
    </source>
</reference>
<dbReference type="InterPro" id="IPR050259">
    <property type="entry name" value="SDR"/>
</dbReference>
<dbReference type="InterPro" id="IPR002347">
    <property type="entry name" value="SDR_fam"/>
</dbReference>
<dbReference type="AlphaFoldDB" id="A0A9E7R3Z3"/>
<dbReference type="PROSITE" id="PS00061">
    <property type="entry name" value="ADH_SHORT"/>
    <property type="match status" value="1"/>
</dbReference>
<dbReference type="InterPro" id="IPR036291">
    <property type="entry name" value="NAD(P)-bd_dom_sf"/>
</dbReference>
<gene>
    <name evidence="2" type="ORF">N0B31_03730</name>
</gene>
<evidence type="ECO:0000313" key="2">
    <source>
        <dbReference type="EMBL" id="UWM55400.1"/>
    </source>
</evidence>
<dbReference type="Pfam" id="PF13561">
    <property type="entry name" value="adh_short_C2"/>
    <property type="match status" value="1"/>
</dbReference>
<dbReference type="CDD" id="cd05233">
    <property type="entry name" value="SDR_c"/>
    <property type="match status" value="1"/>
</dbReference>
<keyword evidence="3" id="KW-1185">Reference proteome</keyword>
<dbReference type="SUPFAM" id="SSF51735">
    <property type="entry name" value="NAD(P)-binding Rossmann-fold domains"/>
    <property type="match status" value="1"/>
</dbReference>
<protein>
    <submittedName>
        <fullName evidence="2">SDR family oxidoreductase</fullName>
    </submittedName>
</protein>
<dbReference type="Gene3D" id="3.40.50.720">
    <property type="entry name" value="NAD(P)-binding Rossmann-like Domain"/>
    <property type="match status" value="1"/>
</dbReference>
<name>A0A9E7R3Z3_9EURY</name>